<dbReference type="AlphaFoldDB" id="A0A4V2UQR9"/>
<keyword evidence="5" id="KW-1185">Reference proteome</keyword>
<accession>A0A4V2UQR9</accession>
<evidence type="ECO:0000313" key="5">
    <source>
        <dbReference type="Proteomes" id="UP000295135"/>
    </source>
</evidence>
<dbReference type="Gene3D" id="3.90.850.10">
    <property type="entry name" value="Fumarylacetoacetase-like, C-terminal domain"/>
    <property type="match status" value="1"/>
</dbReference>
<sequence>MAYWIRFTHAGKTHIGTLEGDIVEVHDGDLFGRPLATGVRLPLTAVKLLTPVTPGKLIGLWNNFHQRAQAEGLSQPPHPLYFIKADTSYLAEGEAIRRPAGYDGKIVFEGELGIVIGKACRNIGVAEAAGHIFGYTCVNDVTARDWLKCDPSFVQWTRAKGCDSFGPFGPGIRTGIEPDGLSVRVLVNGEEKQNYPVADMFYRPREVVARISQDMSLSPGDIISCGTSLGAGPIQSGDTVQVVIDGVGILTNRVE</sequence>
<name>A0A4V2UQR9_9PROT</name>
<evidence type="ECO:0000313" key="4">
    <source>
        <dbReference type="EMBL" id="TCS72195.1"/>
    </source>
</evidence>
<evidence type="ECO:0000259" key="2">
    <source>
        <dbReference type="Pfam" id="PF01557"/>
    </source>
</evidence>
<dbReference type="PANTHER" id="PTHR11820:SF7">
    <property type="entry name" value="ACYLPYRUVASE FAHD1, MITOCHONDRIAL"/>
    <property type="match status" value="1"/>
</dbReference>
<dbReference type="EMBL" id="SLZY01000006">
    <property type="protein sequence ID" value="TCS72195.1"/>
    <property type="molecule type" value="Genomic_DNA"/>
</dbReference>
<comment type="caution">
    <text evidence="4">The sequence shown here is derived from an EMBL/GenBank/DDBJ whole genome shotgun (WGS) entry which is preliminary data.</text>
</comment>
<dbReference type="RefSeq" id="WP_126463795.1">
    <property type="nucleotide sequence ID" value="NZ_AP018721.1"/>
</dbReference>
<dbReference type="GO" id="GO:0046872">
    <property type="term" value="F:metal ion binding"/>
    <property type="evidence" value="ECO:0007669"/>
    <property type="project" value="UniProtKB-KW"/>
</dbReference>
<dbReference type="PANTHER" id="PTHR11820">
    <property type="entry name" value="ACYLPYRUVASE"/>
    <property type="match status" value="1"/>
</dbReference>
<evidence type="ECO:0000256" key="1">
    <source>
        <dbReference type="ARBA" id="ARBA00022723"/>
    </source>
</evidence>
<dbReference type="OrthoDB" id="9805307at2"/>
<gene>
    <name evidence="4" type="ORF">EDC61_106110</name>
</gene>
<proteinExistence type="predicted"/>
<protein>
    <submittedName>
        <fullName evidence="4">2-keto-4-pentenoate hydratase/2-oxohepta-3-ene-1,7-dioic acid hydratase in catechol pathway</fullName>
    </submittedName>
</protein>
<reference evidence="4 5" key="1">
    <citation type="submission" date="2019-03" db="EMBL/GenBank/DDBJ databases">
        <title>Genomic Encyclopedia of Type Strains, Phase IV (KMG-IV): sequencing the most valuable type-strain genomes for metagenomic binning, comparative biology and taxonomic classification.</title>
        <authorList>
            <person name="Goeker M."/>
        </authorList>
    </citation>
    <scope>NUCLEOTIDE SEQUENCE [LARGE SCALE GENOMIC DNA]</scope>
    <source>
        <strain evidence="4 5">DSM 103923</strain>
    </source>
</reference>
<dbReference type="SUPFAM" id="SSF56529">
    <property type="entry name" value="FAH"/>
    <property type="match status" value="1"/>
</dbReference>
<dbReference type="Proteomes" id="UP000295135">
    <property type="component" value="Unassembled WGS sequence"/>
</dbReference>
<feature type="domain" description="Rv2993c-like N-terminal" evidence="3">
    <location>
        <begin position="4"/>
        <end position="51"/>
    </location>
</feature>
<evidence type="ECO:0000259" key="3">
    <source>
        <dbReference type="Pfam" id="PF10370"/>
    </source>
</evidence>
<feature type="domain" description="Fumarylacetoacetase-like C-terminal" evidence="2">
    <location>
        <begin position="58"/>
        <end position="254"/>
    </location>
</feature>
<dbReference type="Pfam" id="PF01557">
    <property type="entry name" value="FAA_hydrolase"/>
    <property type="match status" value="1"/>
</dbReference>
<dbReference type="GO" id="GO:0018773">
    <property type="term" value="F:acetylpyruvate hydrolase activity"/>
    <property type="evidence" value="ECO:0007669"/>
    <property type="project" value="TreeGrafter"/>
</dbReference>
<dbReference type="InterPro" id="IPR011234">
    <property type="entry name" value="Fumarylacetoacetase-like_C"/>
</dbReference>
<dbReference type="Pfam" id="PF10370">
    <property type="entry name" value="Rv2993c-like_N"/>
    <property type="match status" value="1"/>
</dbReference>
<keyword evidence="1" id="KW-0479">Metal-binding</keyword>
<dbReference type="InterPro" id="IPR036663">
    <property type="entry name" value="Fumarylacetoacetase_C_sf"/>
</dbReference>
<organism evidence="4 5">
    <name type="scientific">Sulfuritortus calidifontis</name>
    <dbReference type="NCBI Taxonomy" id="1914471"/>
    <lineage>
        <taxon>Bacteria</taxon>
        <taxon>Pseudomonadati</taxon>
        <taxon>Pseudomonadota</taxon>
        <taxon>Betaproteobacteria</taxon>
        <taxon>Nitrosomonadales</taxon>
        <taxon>Thiobacillaceae</taxon>
        <taxon>Sulfuritortus</taxon>
    </lineage>
</organism>
<dbReference type="InterPro" id="IPR018833">
    <property type="entry name" value="Rv2993c-like_N"/>
</dbReference>